<dbReference type="InParanoid" id="A0A2P5FGK8"/>
<keyword evidence="6" id="KW-1185">Reference proteome</keyword>
<dbReference type="Pfam" id="PF02902">
    <property type="entry name" value="Peptidase_C48"/>
    <property type="match status" value="1"/>
</dbReference>
<keyword evidence="3" id="KW-0378">Hydrolase</keyword>
<dbReference type="Gene3D" id="3.40.395.10">
    <property type="entry name" value="Adenoviral Proteinase, Chain A"/>
    <property type="match status" value="1"/>
</dbReference>
<dbReference type="SUPFAM" id="SSF54001">
    <property type="entry name" value="Cysteine proteinases"/>
    <property type="match status" value="1"/>
</dbReference>
<evidence type="ECO:0000256" key="1">
    <source>
        <dbReference type="ARBA" id="ARBA00005234"/>
    </source>
</evidence>
<proteinExistence type="inferred from homology"/>
<protein>
    <submittedName>
        <fullName evidence="5">Ulp1 protease family, C-terminal catalytic domain containing protein</fullName>
    </submittedName>
</protein>
<dbReference type="InterPro" id="IPR038765">
    <property type="entry name" value="Papain-like_cys_pep_sf"/>
</dbReference>
<keyword evidence="2 5" id="KW-0645">Protease</keyword>
<comment type="similarity">
    <text evidence="1">Belongs to the peptidase C48 family.</text>
</comment>
<organism evidence="5 6">
    <name type="scientific">Trema orientale</name>
    <name type="common">Charcoal tree</name>
    <name type="synonym">Celtis orientalis</name>
    <dbReference type="NCBI Taxonomy" id="63057"/>
    <lineage>
        <taxon>Eukaryota</taxon>
        <taxon>Viridiplantae</taxon>
        <taxon>Streptophyta</taxon>
        <taxon>Embryophyta</taxon>
        <taxon>Tracheophyta</taxon>
        <taxon>Spermatophyta</taxon>
        <taxon>Magnoliopsida</taxon>
        <taxon>eudicotyledons</taxon>
        <taxon>Gunneridae</taxon>
        <taxon>Pentapetalae</taxon>
        <taxon>rosids</taxon>
        <taxon>fabids</taxon>
        <taxon>Rosales</taxon>
        <taxon>Cannabaceae</taxon>
        <taxon>Trema</taxon>
    </lineage>
</organism>
<comment type="caution">
    <text evidence="5">The sequence shown here is derived from an EMBL/GenBank/DDBJ whole genome shotgun (WGS) entry which is preliminary data.</text>
</comment>
<evidence type="ECO:0000256" key="3">
    <source>
        <dbReference type="ARBA" id="ARBA00022801"/>
    </source>
</evidence>
<accession>A0A2P5FGK8</accession>
<dbReference type="FunCoup" id="A0A2P5FGK8">
    <property type="interactions" value="25"/>
</dbReference>
<dbReference type="Proteomes" id="UP000237000">
    <property type="component" value="Unassembled WGS sequence"/>
</dbReference>
<dbReference type="AlphaFoldDB" id="A0A2P5FGK8"/>
<feature type="domain" description="Ubiquitin-like protease family profile" evidence="4">
    <location>
        <begin position="102"/>
        <end position="194"/>
    </location>
</feature>
<evidence type="ECO:0000259" key="4">
    <source>
        <dbReference type="Pfam" id="PF02902"/>
    </source>
</evidence>
<sequence length="210" mass="24730">MKTLNLGTTSTNQKSWLYGLHEPKQWLWDDKRKYNIDRFRQSFTTTDTYFANYVETAWKEFKNSGGKVDWDQQSAIQKYVLGGRLACSFPWTEVDQGDEDDDIIIREKIEPMATLLPILLDFLGLFAERKDDYDSALFKVEHCPDNPQQDNTGDYGVFVIKYAKYLMHGYAISEVTQDKIHFFRRKLTFELYSHAMDMEENQVVSDLERD</sequence>
<evidence type="ECO:0000313" key="5">
    <source>
        <dbReference type="EMBL" id="PON96930.1"/>
    </source>
</evidence>
<dbReference type="EMBL" id="JXTC01000035">
    <property type="protein sequence ID" value="PON96930.1"/>
    <property type="molecule type" value="Genomic_DNA"/>
</dbReference>
<reference evidence="6" key="1">
    <citation type="submission" date="2016-06" db="EMBL/GenBank/DDBJ databases">
        <title>Parallel loss of symbiosis genes in relatives of nitrogen-fixing non-legume Parasponia.</title>
        <authorList>
            <person name="Van Velzen R."/>
            <person name="Holmer R."/>
            <person name="Bu F."/>
            <person name="Rutten L."/>
            <person name="Van Zeijl A."/>
            <person name="Liu W."/>
            <person name="Santuari L."/>
            <person name="Cao Q."/>
            <person name="Sharma T."/>
            <person name="Shen D."/>
            <person name="Roswanjaya Y."/>
            <person name="Wardhani T."/>
            <person name="Kalhor M.S."/>
            <person name="Jansen J."/>
            <person name="Van den Hoogen J."/>
            <person name="Gungor B."/>
            <person name="Hartog M."/>
            <person name="Hontelez J."/>
            <person name="Verver J."/>
            <person name="Yang W.-C."/>
            <person name="Schijlen E."/>
            <person name="Repin R."/>
            <person name="Schilthuizen M."/>
            <person name="Schranz E."/>
            <person name="Heidstra R."/>
            <person name="Miyata K."/>
            <person name="Fedorova E."/>
            <person name="Kohlen W."/>
            <person name="Bisseling T."/>
            <person name="Smit S."/>
            <person name="Geurts R."/>
        </authorList>
    </citation>
    <scope>NUCLEOTIDE SEQUENCE [LARGE SCALE GENOMIC DNA]</scope>
    <source>
        <strain evidence="6">cv. RG33-2</strain>
    </source>
</reference>
<evidence type="ECO:0000256" key="2">
    <source>
        <dbReference type="ARBA" id="ARBA00022670"/>
    </source>
</evidence>
<gene>
    <name evidence="5" type="ORF">TorRG33x02_073090</name>
</gene>
<dbReference type="GO" id="GO:0006508">
    <property type="term" value="P:proteolysis"/>
    <property type="evidence" value="ECO:0007669"/>
    <property type="project" value="UniProtKB-KW"/>
</dbReference>
<dbReference type="OrthoDB" id="73076at2759"/>
<dbReference type="GO" id="GO:0008234">
    <property type="term" value="F:cysteine-type peptidase activity"/>
    <property type="evidence" value="ECO:0007669"/>
    <property type="project" value="InterPro"/>
</dbReference>
<name>A0A2P5FGK8_TREOI</name>
<dbReference type="InterPro" id="IPR003653">
    <property type="entry name" value="Peptidase_C48_C"/>
</dbReference>
<evidence type="ECO:0000313" key="6">
    <source>
        <dbReference type="Proteomes" id="UP000237000"/>
    </source>
</evidence>